<keyword evidence="5" id="KW-0479">Metal-binding</keyword>
<feature type="region of interest" description="Disordered" evidence="8">
    <location>
        <begin position="1"/>
        <end position="47"/>
    </location>
</feature>
<dbReference type="AlphaFoldDB" id="A0A6J0KFA3"/>
<dbReference type="Proteomes" id="UP000504610">
    <property type="component" value="Chromosome 7"/>
</dbReference>
<evidence type="ECO:0000256" key="3">
    <source>
        <dbReference type="ARBA" id="ARBA00006958"/>
    </source>
</evidence>
<name>A0A6J0KFA3_RAPSA</name>
<dbReference type="Pfam" id="PF26138">
    <property type="entry name" value="DUF8040"/>
    <property type="match status" value="1"/>
</dbReference>
<dbReference type="RefSeq" id="XP_018446181.1">
    <property type="nucleotide sequence ID" value="XM_018590679.2"/>
</dbReference>
<organism evidence="11 12">
    <name type="scientific">Raphanus sativus</name>
    <name type="common">Radish</name>
    <name type="synonym">Raphanus raphanistrum var. sativus</name>
    <dbReference type="NCBI Taxonomy" id="3726"/>
    <lineage>
        <taxon>Eukaryota</taxon>
        <taxon>Viridiplantae</taxon>
        <taxon>Streptophyta</taxon>
        <taxon>Embryophyta</taxon>
        <taxon>Tracheophyta</taxon>
        <taxon>Spermatophyta</taxon>
        <taxon>Magnoliopsida</taxon>
        <taxon>eudicotyledons</taxon>
        <taxon>Gunneridae</taxon>
        <taxon>Pentapetalae</taxon>
        <taxon>rosids</taxon>
        <taxon>malvids</taxon>
        <taxon>Brassicales</taxon>
        <taxon>Brassicaceae</taxon>
        <taxon>Brassiceae</taxon>
        <taxon>Raphanus</taxon>
    </lineage>
</organism>
<dbReference type="PANTHER" id="PTHR22930:SF259">
    <property type="entry name" value="OS08G0106900 PROTEIN"/>
    <property type="match status" value="1"/>
</dbReference>
<feature type="compositionally biased region" description="Acidic residues" evidence="8">
    <location>
        <begin position="1"/>
        <end position="14"/>
    </location>
</feature>
<proteinExistence type="inferred from homology"/>
<dbReference type="InterPro" id="IPR058353">
    <property type="entry name" value="DUF8040"/>
</dbReference>
<dbReference type="GO" id="GO:0046872">
    <property type="term" value="F:metal ion binding"/>
    <property type="evidence" value="ECO:0007669"/>
    <property type="project" value="UniProtKB-KW"/>
</dbReference>
<evidence type="ECO:0000256" key="2">
    <source>
        <dbReference type="ARBA" id="ARBA00004123"/>
    </source>
</evidence>
<comment type="similarity">
    <text evidence="3">Belongs to the HARBI1 family.</text>
</comment>
<dbReference type="GO" id="GO:0005634">
    <property type="term" value="C:nucleus"/>
    <property type="evidence" value="ECO:0007669"/>
    <property type="project" value="UniProtKB-SubCell"/>
</dbReference>
<dbReference type="InterPro" id="IPR027806">
    <property type="entry name" value="HARBI1_dom"/>
</dbReference>
<sequence length="483" mass="54846">MMSGDYDDDEEEELSSGASGDEVHVINGHNKRVPTAPSAPPRKRNRKAGGDAIVEAMLAIAAASKMRAAALTNKNPDNSQDPSTSNSIDLDIELDEMELVAAAAGYLYYQRLVNQPPGTSPSTRGAYLRDLLQGPVEDCREVLRMDKRLFHKLSDTFREKGLLRDTITVLVEEQVAIFLSIIGNNQRIRVIQERFHLSCETISRHFNNVLKAVKAVSRGFFQPPVMETHEDIVSSKRLYPYFKDCIGVIDGLRLLANLPIKDQPRFQNKKGILKQNVLAACTFDLEFIFVCPGWEGSINDSRVLRAVLDDPKQNFPQPPKGKYYLVDRGYTNTEGFIAPYQGTRYGLHEYRGARQMPQNAPDLFNHRHMSLSNVIQRSFSLLKTRFPILKSAPPYHFQVQRDLVIVTCALHNFIKREDGVHDWLFAAEGKDVGAEEEPRGEEEEEELELLHTDSTPRELVADSLRDFIAFTMWDDFMNKCEEW</sequence>
<evidence type="ECO:0000256" key="1">
    <source>
        <dbReference type="ARBA" id="ARBA00001968"/>
    </source>
</evidence>
<dbReference type="GO" id="GO:0016787">
    <property type="term" value="F:hydrolase activity"/>
    <property type="evidence" value="ECO:0007669"/>
    <property type="project" value="UniProtKB-KW"/>
</dbReference>
<evidence type="ECO:0000256" key="7">
    <source>
        <dbReference type="ARBA" id="ARBA00023242"/>
    </source>
</evidence>
<accession>A0A6J0KFA3</accession>
<keyword evidence="11" id="KW-1185">Reference proteome</keyword>
<dbReference type="GO" id="GO:0004518">
    <property type="term" value="F:nuclease activity"/>
    <property type="evidence" value="ECO:0007669"/>
    <property type="project" value="UniProtKB-KW"/>
</dbReference>
<evidence type="ECO:0000256" key="8">
    <source>
        <dbReference type="SAM" id="MobiDB-lite"/>
    </source>
</evidence>
<keyword evidence="6" id="KW-0378">Hydrolase</keyword>
<evidence type="ECO:0000259" key="10">
    <source>
        <dbReference type="Pfam" id="PF26138"/>
    </source>
</evidence>
<comment type="cofactor">
    <cofactor evidence="1">
        <name>a divalent metal cation</name>
        <dbReference type="ChEBI" id="CHEBI:60240"/>
    </cofactor>
</comment>
<evidence type="ECO:0000256" key="5">
    <source>
        <dbReference type="ARBA" id="ARBA00022723"/>
    </source>
</evidence>
<evidence type="ECO:0000259" key="9">
    <source>
        <dbReference type="Pfam" id="PF13359"/>
    </source>
</evidence>
<dbReference type="OrthoDB" id="1921318at2759"/>
<feature type="domain" description="DDE Tnp4" evidence="9">
    <location>
        <begin position="262"/>
        <end position="412"/>
    </location>
</feature>
<dbReference type="Pfam" id="PF13359">
    <property type="entry name" value="DDE_Tnp_4"/>
    <property type="match status" value="1"/>
</dbReference>
<evidence type="ECO:0000313" key="12">
    <source>
        <dbReference type="RefSeq" id="XP_018446181.1"/>
    </source>
</evidence>
<reference evidence="12" key="2">
    <citation type="submission" date="2025-08" db="UniProtKB">
        <authorList>
            <consortium name="RefSeq"/>
        </authorList>
    </citation>
    <scope>IDENTIFICATION</scope>
    <source>
        <tissue evidence="12">Leaf</tissue>
    </source>
</reference>
<feature type="compositionally biased region" description="Acidic residues" evidence="8">
    <location>
        <begin position="438"/>
        <end position="447"/>
    </location>
</feature>
<keyword evidence="7" id="KW-0539">Nucleus</keyword>
<evidence type="ECO:0000256" key="6">
    <source>
        <dbReference type="ARBA" id="ARBA00022801"/>
    </source>
</evidence>
<feature type="region of interest" description="Disordered" evidence="8">
    <location>
        <begin position="431"/>
        <end position="452"/>
    </location>
</feature>
<dbReference type="PANTHER" id="PTHR22930">
    <property type="match status" value="1"/>
</dbReference>
<protein>
    <submittedName>
        <fullName evidence="12">Uncharacterized protein LOC108817860</fullName>
    </submittedName>
</protein>
<reference evidence="11" key="1">
    <citation type="journal article" date="2019" name="Database">
        <title>The radish genome database (RadishGD): an integrated information resource for radish genomics.</title>
        <authorList>
            <person name="Yu H.J."/>
            <person name="Baek S."/>
            <person name="Lee Y.J."/>
            <person name="Cho A."/>
            <person name="Mun J.H."/>
        </authorList>
    </citation>
    <scope>NUCLEOTIDE SEQUENCE [LARGE SCALE GENOMIC DNA]</scope>
    <source>
        <strain evidence="11">cv. WK10039</strain>
    </source>
</reference>
<evidence type="ECO:0000313" key="11">
    <source>
        <dbReference type="Proteomes" id="UP000504610"/>
    </source>
</evidence>
<feature type="domain" description="DUF8040" evidence="10">
    <location>
        <begin position="119"/>
        <end position="213"/>
    </location>
</feature>
<dbReference type="KEGG" id="rsz:108817860"/>
<comment type="subcellular location">
    <subcellularLocation>
        <location evidence="2">Nucleus</location>
    </subcellularLocation>
</comment>
<gene>
    <name evidence="12" type="primary">LOC108817860</name>
</gene>
<evidence type="ECO:0000256" key="4">
    <source>
        <dbReference type="ARBA" id="ARBA00022722"/>
    </source>
</evidence>
<keyword evidence="4" id="KW-0540">Nuclease</keyword>
<dbReference type="GeneID" id="108817860"/>
<dbReference type="InterPro" id="IPR045249">
    <property type="entry name" value="HARBI1-like"/>
</dbReference>